<evidence type="ECO:0000259" key="5">
    <source>
        <dbReference type="Pfam" id="PF13193"/>
    </source>
</evidence>
<dbReference type="InterPro" id="IPR025110">
    <property type="entry name" value="AMP-bd_C"/>
</dbReference>
<proteinExistence type="inferred from homology"/>
<dbReference type="PANTHER" id="PTHR24096">
    <property type="entry name" value="LONG-CHAIN-FATTY-ACID--COA LIGASE"/>
    <property type="match status" value="1"/>
</dbReference>
<protein>
    <submittedName>
        <fullName evidence="6">AMP-binding protein</fullName>
    </submittedName>
</protein>
<evidence type="ECO:0000313" key="6">
    <source>
        <dbReference type="EMBL" id="GAA2430528.1"/>
    </source>
</evidence>
<reference evidence="6 7" key="1">
    <citation type="journal article" date="2019" name="Int. J. Syst. Evol. Microbiol.">
        <title>The Global Catalogue of Microorganisms (GCM) 10K type strain sequencing project: providing services to taxonomists for standard genome sequencing and annotation.</title>
        <authorList>
            <consortium name="The Broad Institute Genomics Platform"/>
            <consortium name="The Broad Institute Genome Sequencing Center for Infectious Disease"/>
            <person name="Wu L."/>
            <person name="Ma J."/>
        </authorList>
    </citation>
    <scope>NUCLEOTIDE SEQUENCE [LARGE SCALE GENOMIC DNA]</scope>
    <source>
        <strain evidence="6 7">JCM 3325</strain>
    </source>
</reference>
<keyword evidence="2" id="KW-0436">Ligase</keyword>
<dbReference type="PANTHER" id="PTHR24096:SF149">
    <property type="entry name" value="AMP-BINDING DOMAIN-CONTAINING PROTEIN-RELATED"/>
    <property type="match status" value="1"/>
</dbReference>
<accession>A0ABN3JHE0</accession>
<feature type="compositionally biased region" description="Basic and acidic residues" evidence="3">
    <location>
        <begin position="556"/>
        <end position="567"/>
    </location>
</feature>
<dbReference type="InterPro" id="IPR000873">
    <property type="entry name" value="AMP-dep_synth/lig_dom"/>
</dbReference>
<dbReference type="Gene3D" id="3.40.50.12780">
    <property type="entry name" value="N-terminal domain of ligase-like"/>
    <property type="match status" value="1"/>
</dbReference>
<dbReference type="InterPro" id="IPR045851">
    <property type="entry name" value="AMP-bd_C_sf"/>
</dbReference>
<name>A0ABN3JHE0_9ACTN</name>
<comment type="caution">
    <text evidence="6">The sequence shown here is derived from an EMBL/GenBank/DDBJ whole genome shotgun (WGS) entry which is preliminary data.</text>
</comment>
<dbReference type="EMBL" id="BAAARW010000020">
    <property type="protein sequence ID" value="GAA2430528.1"/>
    <property type="molecule type" value="Genomic_DNA"/>
</dbReference>
<feature type="domain" description="AMP-binding enzyme C-terminal" evidence="5">
    <location>
        <begin position="476"/>
        <end position="551"/>
    </location>
</feature>
<dbReference type="InterPro" id="IPR042099">
    <property type="entry name" value="ANL_N_sf"/>
</dbReference>
<gene>
    <name evidence="6" type="ORF">GCM10010191_50150</name>
</gene>
<organism evidence="6 7">
    <name type="scientific">Actinomadura vinacea</name>
    <dbReference type="NCBI Taxonomy" id="115336"/>
    <lineage>
        <taxon>Bacteria</taxon>
        <taxon>Bacillati</taxon>
        <taxon>Actinomycetota</taxon>
        <taxon>Actinomycetes</taxon>
        <taxon>Streptosporangiales</taxon>
        <taxon>Thermomonosporaceae</taxon>
        <taxon>Actinomadura</taxon>
    </lineage>
</organism>
<evidence type="ECO:0000256" key="3">
    <source>
        <dbReference type="SAM" id="MobiDB-lite"/>
    </source>
</evidence>
<keyword evidence="7" id="KW-1185">Reference proteome</keyword>
<dbReference type="Proteomes" id="UP001501231">
    <property type="component" value="Unassembled WGS sequence"/>
</dbReference>
<evidence type="ECO:0000256" key="2">
    <source>
        <dbReference type="ARBA" id="ARBA00022598"/>
    </source>
</evidence>
<dbReference type="Pfam" id="PF13193">
    <property type="entry name" value="AMP-binding_C"/>
    <property type="match status" value="1"/>
</dbReference>
<dbReference type="Gene3D" id="3.30.300.30">
    <property type="match status" value="1"/>
</dbReference>
<dbReference type="PROSITE" id="PS00455">
    <property type="entry name" value="AMP_BINDING"/>
    <property type="match status" value="1"/>
</dbReference>
<dbReference type="Pfam" id="PF00501">
    <property type="entry name" value="AMP-binding"/>
    <property type="match status" value="1"/>
</dbReference>
<dbReference type="SUPFAM" id="SSF56801">
    <property type="entry name" value="Acetyl-CoA synthetase-like"/>
    <property type="match status" value="1"/>
</dbReference>
<comment type="similarity">
    <text evidence="1">Belongs to the ATP-dependent AMP-binding enzyme family.</text>
</comment>
<feature type="region of interest" description="Disordered" evidence="3">
    <location>
        <begin position="556"/>
        <end position="575"/>
    </location>
</feature>
<evidence type="ECO:0000259" key="4">
    <source>
        <dbReference type="Pfam" id="PF00501"/>
    </source>
</evidence>
<evidence type="ECO:0000256" key="1">
    <source>
        <dbReference type="ARBA" id="ARBA00006432"/>
    </source>
</evidence>
<feature type="domain" description="AMP-dependent synthetase/ligase" evidence="4">
    <location>
        <begin position="26"/>
        <end position="426"/>
    </location>
</feature>
<dbReference type="RefSeq" id="WP_344592051.1">
    <property type="nucleotide sequence ID" value="NZ_BAAARW010000020.1"/>
</dbReference>
<sequence>MNAYWPEGMPASLDYPELTVGELLTSAARLYGDRAAVVDGPERLSFSQLREHASGFAHALRDAGVRDGDAILLHLPNSVWFLVAYYGALLAGASVSPANPLQPAPGLRAQLRDTGAVLAVSHPAHVAALLDAADPRDDGVALRTIVVVPPSACAPSAGEPPGDDAVVPLADFVAGRPAGAPGITVAAGDVAHIAYTGGTTGVPKGVRVLHRNVVANVVQMTAWRAAHLVDVTENGGARLSPLPGLPGAGVRPGTAVTVMVPPLFHAHALIHANFLLLCGTTVVFTGRFSPERLLEAIEHHRATYVTGSPAMWHALLGSPGLDDHDLSSVQVISSGAAPIDAAALRALGTAFPNAVISEGYGMTEATCLVAAAPLVCGARSEPGSVGLPMPDTTVRIHPVGGGADVLGPNETGEIWVRGPQVTAGYLNAPEATGEQFTGGWLRTGDIGRVTEEGFVFVSGRAKDMLLYKGYNVYPRELEDVLHGHPGVATAAVVGRSAPRVGQEPVAFVVPRPGARVDPDEVMTYVAGRVLPYKRIRTVHVVDALPTSPAGKILKSELHARIGRDDRPAGPASRSR</sequence>
<evidence type="ECO:0000313" key="7">
    <source>
        <dbReference type="Proteomes" id="UP001501231"/>
    </source>
</evidence>
<dbReference type="InterPro" id="IPR020845">
    <property type="entry name" value="AMP-binding_CS"/>
</dbReference>